<dbReference type="Proteomes" id="UP000051679">
    <property type="component" value="Unassembled WGS sequence"/>
</dbReference>
<evidence type="ECO:0000256" key="2">
    <source>
        <dbReference type="SAM" id="Phobius"/>
    </source>
</evidence>
<dbReference type="RefSeq" id="WP_054679139.1">
    <property type="nucleotide sequence ID" value="NZ_AYYO01000023.1"/>
</dbReference>
<dbReference type="AlphaFoldDB" id="A0A0R1ZK89"/>
<comment type="caution">
    <text evidence="3">The sequence shown here is derived from an EMBL/GenBank/DDBJ whole genome shotgun (WGS) entry which is preliminary data.</text>
</comment>
<organism evidence="3 4">
    <name type="scientific">Lacticaseibacillus sharpeae JCM 1186 = DSM 20505</name>
    <dbReference type="NCBI Taxonomy" id="1291052"/>
    <lineage>
        <taxon>Bacteria</taxon>
        <taxon>Bacillati</taxon>
        <taxon>Bacillota</taxon>
        <taxon>Bacilli</taxon>
        <taxon>Lactobacillales</taxon>
        <taxon>Lactobacillaceae</taxon>
        <taxon>Lacticaseibacillus</taxon>
    </lineage>
</organism>
<dbReference type="STRING" id="1291052.FC18_GL001408"/>
<accession>A0A0R1ZK89</accession>
<gene>
    <name evidence="3" type="ORF">FC18_GL001408</name>
</gene>
<keyword evidence="4" id="KW-1185">Reference proteome</keyword>
<reference evidence="3 4" key="1">
    <citation type="journal article" date="2015" name="Genome Announc.">
        <title>Expanding the biotechnology potential of lactobacilli through comparative genomics of 213 strains and associated genera.</title>
        <authorList>
            <person name="Sun Z."/>
            <person name="Harris H.M."/>
            <person name="McCann A."/>
            <person name="Guo C."/>
            <person name="Argimon S."/>
            <person name="Zhang W."/>
            <person name="Yang X."/>
            <person name="Jeffery I.B."/>
            <person name="Cooney J.C."/>
            <person name="Kagawa T.F."/>
            <person name="Liu W."/>
            <person name="Song Y."/>
            <person name="Salvetti E."/>
            <person name="Wrobel A."/>
            <person name="Rasinkangas P."/>
            <person name="Parkhill J."/>
            <person name="Rea M.C."/>
            <person name="O'Sullivan O."/>
            <person name="Ritari J."/>
            <person name="Douillard F.P."/>
            <person name="Paul Ross R."/>
            <person name="Yang R."/>
            <person name="Briner A.E."/>
            <person name="Felis G.E."/>
            <person name="de Vos W.M."/>
            <person name="Barrangou R."/>
            <person name="Klaenhammer T.R."/>
            <person name="Caufield P.W."/>
            <person name="Cui Y."/>
            <person name="Zhang H."/>
            <person name="O'Toole P.W."/>
        </authorList>
    </citation>
    <scope>NUCLEOTIDE SEQUENCE [LARGE SCALE GENOMIC DNA]</scope>
    <source>
        <strain evidence="3 4">DSM 20505</strain>
    </source>
</reference>
<keyword evidence="2" id="KW-0812">Transmembrane</keyword>
<dbReference type="EMBL" id="AYYO01000023">
    <property type="protein sequence ID" value="KRM55374.1"/>
    <property type="molecule type" value="Genomic_DNA"/>
</dbReference>
<feature type="transmembrane region" description="Helical" evidence="2">
    <location>
        <begin position="12"/>
        <end position="44"/>
    </location>
</feature>
<proteinExistence type="predicted"/>
<keyword evidence="2" id="KW-0472">Membrane</keyword>
<sequence>MKSKFNPASITYYVLYVITFILLALRHQVAAVIVMLLAVTLNVWMVRRSRMRAATKERYREQHPIQHKKRRK</sequence>
<evidence type="ECO:0000256" key="1">
    <source>
        <dbReference type="SAM" id="MobiDB-lite"/>
    </source>
</evidence>
<evidence type="ECO:0000313" key="3">
    <source>
        <dbReference type="EMBL" id="KRM55374.1"/>
    </source>
</evidence>
<name>A0A0R1ZK89_9LACO</name>
<feature type="region of interest" description="Disordered" evidence="1">
    <location>
        <begin position="52"/>
        <end position="72"/>
    </location>
</feature>
<evidence type="ECO:0000313" key="4">
    <source>
        <dbReference type="Proteomes" id="UP000051679"/>
    </source>
</evidence>
<dbReference type="PATRIC" id="fig|1291052.5.peg.1426"/>
<feature type="compositionally biased region" description="Basic and acidic residues" evidence="1">
    <location>
        <begin position="54"/>
        <end position="64"/>
    </location>
</feature>
<protein>
    <submittedName>
        <fullName evidence="3">Uncharacterized protein</fullName>
    </submittedName>
</protein>
<keyword evidence="2" id="KW-1133">Transmembrane helix</keyword>